<dbReference type="Pfam" id="PF09371">
    <property type="entry name" value="Tex_N"/>
    <property type="match status" value="1"/>
</dbReference>
<dbReference type="Pfam" id="PF17674">
    <property type="entry name" value="HHH_9"/>
    <property type="match status" value="1"/>
</dbReference>
<feature type="coiled-coil region" evidence="1">
    <location>
        <begin position="70"/>
        <end position="97"/>
    </location>
</feature>
<evidence type="ECO:0000313" key="4">
    <source>
        <dbReference type="Proteomes" id="UP000835052"/>
    </source>
</evidence>
<dbReference type="Pfam" id="PF16921">
    <property type="entry name" value="Tex_YqgF"/>
    <property type="match status" value="1"/>
</dbReference>
<evidence type="ECO:0000313" key="3">
    <source>
        <dbReference type="EMBL" id="CAD6184518.1"/>
    </source>
</evidence>
<feature type="domain" description="S1 motif" evidence="2">
    <location>
        <begin position="673"/>
        <end position="735"/>
    </location>
</feature>
<proteinExistence type="predicted"/>
<dbReference type="Gene3D" id="1.10.10.650">
    <property type="entry name" value="RuvA domain 2-like"/>
    <property type="match status" value="1"/>
</dbReference>
<dbReference type="InterPro" id="IPR010994">
    <property type="entry name" value="RuvA_2-like"/>
</dbReference>
<dbReference type="InterPro" id="IPR006641">
    <property type="entry name" value="YqgF/RNaseH-like_dom"/>
</dbReference>
<reference evidence="3" key="1">
    <citation type="submission" date="2020-10" db="EMBL/GenBank/DDBJ databases">
        <authorList>
            <person name="Kikuchi T."/>
        </authorList>
    </citation>
    <scope>NUCLEOTIDE SEQUENCE</scope>
    <source>
        <strain evidence="3">NKZ352</strain>
    </source>
</reference>
<dbReference type="InterPro" id="IPR032639">
    <property type="entry name" value="Tex_YqgF"/>
</dbReference>
<organism evidence="3 4">
    <name type="scientific">Caenorhabditis auriculariae</name>
    <dbReference type="NCBI Taxonomy" id="2777116"/>
    <lineage>
        <taxon>Eukaryota</taxon>
        <taxon>Metazoa</taxon>
        <taxon>Ecdysozoa</taxon>
        <taxon>Nematoda</taxon>
        <taxon>Chromadorea</taxon>
        <taxon>Rhabditida</taxon>
        <taxon>Rhabditina</taxon>
        <taxon>Rhabditomorpha</taxon>
        <taxon>Rhabditoidea</taxon>
        <taxon>Rhabditidae</taxon>
        <taxon>Peloderinae</taxon>
        <taxon>Caenorhabditis</taxon>
    </lineage>
</organism>
<dbReference type="PANTHER" id="PTHR10724">
    <property type="entry name" value="30S RIBOSOMAL PROTEIN S1"/>
    <property type="match status" value="1"/>
</dbReference>
<dbReference type="PROSITE" id="PS50126">
    <property type="entry name" value="S1"/>
    <property type="match status" value="1"/>
</dbReference>
<dbReference type="Gene3D" id="1.10.3500.10">
    <property type="entry name" value="Tex N-terminal region-like"/>
    <property type="match status" value="1"/>
</dbReference>
<dbReference type="InterPro" id="IPR023323">
    <property type="entry name" value="Tex-like_dom_sf"/>
</dbReference>
<dbReference type="GO" id="GO:0003729">
    <property type="term" value="F:mRNA binding"/>
    <property type="evidence" value="ECO:0007669"/>
    <property type="project" value="TreeGrafter"/>
</dbReference>
<dbReference type="AlphaFoldDB" id="A0A8S1GP55"/>
<dbReference type="Pfam" id="PF00575">
    <property type="entry name" value="S1"/>
    <property type="match status" value="1"/>
</dbReference>
<comment type="caution">
    <text evidence="3">The sequence shown here is derived from an EMBL/GenBank/DDBJ whole genome shotgun (WGS) entry which is preliminary data.</text>
</comment>
<dbReference type="SUPFAM" id="SSF158832">
    <property type="entry name" value="Tex N-terminal region-like"/>
    <property type="match status" value="1"/>
</dbReference>
<dbReference type="InterPro" id="IPR041692">
    <property type="entry name" value="HHH_9"/>
</dbReference>
<dbReference type="InterPro" id="IPR012337">
    <property type="entry name" value="RNaseH-like_sf"/>
</dbReference>
<evidence type="ECO:0000256" key="1">
    <source>
        <dbReference type="SAM" id="Coils"/>
    </source>
</evidence>
<dbReference type="SUPFAM" id="SSF47781">
    <property type="entry name" value="RuvA domain 2-like"/>
    <property type="match status" value="2"/>
</dbReference>
<dbReference type="Gene3D" id="1.10.150.310">
    <property type="entry name" value="Tex RuvX-like domain-like"/>
    <property type="match status" value="1"/>
</dbReference>
<dbReference type="InterPro" id="IPR003029">
    <property type="entry name" value="S1_domain"/>
</dbReference>
<dbReference type="EMBL" id="CAJGYM010000001">
    <property type="protein sequence ID" value="CAD6184518.1"/>
    <property type="molecule type" value="Genomic_DNA"/>
</dbReference>
<dbReference type="InterPro" id="IPR050437">
    <property type="entry name" value="Ribos_protein_bS1-like"/>
</dbReference>
<protein>
    <recommendedName>
        <fullName evidence="2">S1 motif domain-containing protein</fullName>
    </recommendedName>
</protein>
<keyword evidence="4" id="KW-1185">Reference proteome</keyword>
<dbReference type="Gene3D" id="3.30.420.140">
    <property type="entry name" value="YqgF/RNase H-like domain"/>
    <property type="match status" value="1"/>
</dbReference>
<name>A0A8S1GP55_9PELO</name>
<sequence>MAKKAVKDLWVLDKSISEFIEEEVAIDLPRAAKIVNLFKEGNEVAYVARYRGDVHGNMTCEQLRRAFEVFNEANNLNKKALKALNSIEAKIENSEEKQAVLSMIKACSDSNDITEVTKMYSSGGKKTKAAQARELGFEEVAREIIRGAHVDLARYVGEQTDSLEKVMEQVKISLADLLNKLQETVEAAKRISKLETRVRLIITAAVAPKTKKALEKGDGTAQEAVDHFKQYLEFKKEARWVQNYQILALERAEEREALAWKVEVNGEDAKREHPTTRTRVHPAHVNLFHDAVEYSIAKLFIPKVQRATRRFLIGRAEQAAIQCFSRNVGQLFARSAVPPSHIVALDPGFSACKAAFLSPTGAVIATDEFGLRNKGFDPKGVGLLRKWAESSRQGSSASSNLLIAIGDGKASYETQCAVADMIKRKDFGPTLDVSFCVVPENGASKYSITDLAEEDLPGMPPTQRSAVSIGRRVIDPMGEYVKIEPRHLGMGMYQHSVNTGKLTEALEQAVRERVSMRGVNVNSASEHLLRYVCGLNKKTAAGVVALREKLGRISSRSELLQVKGLGKTSFTQCAEPPKKKAKKCSTESDWNPLDGTIVHPDQYELAKSVLNKVGLDWSNFDPNSNELVNRLIGFNEFKDEERIVVELFCTKPHTLPPPPFMKEVRKMASLRVGETVIGRIVNQTDFGLFVDIGVEKSALAHKSKLVAPYPEVGSSVNFRIESVDTSRGRIGIVPLD</sequence>
<dbReference type="InterPro" id="IPR023319">
    <property type="entry name" value="Tex-like_HTH_dom_sf"/>
</dbReference>
<dbReference type="InterPro" id="IPR012340">
    <property type="entry name" value="NA-bd_OB-fold"/>
</dbReference>
<dbReference type="SMART" id="SM00732">
    <property type="entry name" value="YqgFc"/>
    <property type="match status" value="1"/>
</dbReference>
<dbReference type="GO" id="GO:0006139">
    <property type="term" value="P:nucleobase-containing compound metabolic process"/>
    <property type="evidence" value="ECO:0007669"/>
    <property type="project" value="InterPro"/>
</dbReference>
<evidence type="ECO:0000259" key="2">
    <source>
        <dbReference type="PROSITE" id="PS50126"/>
    </source>
</evidence>
<accession>A0A8S1GP55</accession>
<dbReference type="SUPFAM" id="SSF50249">
    <property type="entry name" value="Nucleic acid-binding proteins"/>
    <property type="match status" value="1"/>
</dbReference>
<dbReference type="SMART" id="SM00316">
    <property type="entry name" value="S1"/>
    <property type="match status" value="1"/>
</dbReference>
<dbReference type="OrthoDB" id="995477at2759"/>
<keyword evidence="1" id="KW-0175">Coiled coil</keyword>
<dbReference type="Proteomes" id="UP000835052">
    <property type="component" value="Unassembled WGS sequence"/>
</dbReference>
<dbReference type="SUPFAM" id="SSF53098">
    <property type="entry name" value="Ribonuclease H-like"/>
    <property type="match status" value="1"/>
</dbReference>
<gene>
    <name evidence="3" type="ORF">CAUJ_LOCUS437</name>
</gene>
<dbReference type="InterPro" id="IPR018974">
    <property type="entry name" value="Tex-like_N"/>
</dbReference>
<dbReference type="PANTHER" id="PTHR10724:SF10">
    <property type="entry name" value="S1 RNA-BINDING DOMAIN-CONTAINING PROTEIN 1"/>
    <property type="match status" value="1"/>
</dbReference>
<dbReference type="GO" id="GO:0006412">
    <property type="term" value="P:translation"/>
    <property type="evidence" value="ECO:0007669"/>
    <property type="project" value="TreeGrafter"/>
</dbReference>
<dbReference type="GO" id="GO:0003735">
    <property type="term" value="F:structural constituent of ribosome"/>
    <property type="evidence" value="ECO:0007669"/>
    <property type="project" value="TreeGrafter"/>
</dbReference>
<dbReference type="Pfam" id="PF12836">
    <property type="entry name" value="HHH_3"/>
    <property type="match status" value="1"/>
</dbReference>
<dbReference type="InterPro" id="IPR037027">
    <property type="entry name" value="YqgF/RNaseH-like_dom_sf"/>
</dbReference>
<dbReference type="Gene3D" id="2.40.50.140">
    <property type="entry name" value="Nucleic acid-binding proteins"/>
    <property type="match status" value="1"/>
</dbReference>